<dbReference type="GO" id="GO:0016989">
    <property type="term" value="F:sigma factor antagonist activity"/>
    <property type="evidence" value="ECO:0007669"/>
    <property type="project" value="TreeGrafter"/>
</dbReference>
<sequence length="378" mass="43455">MIQELVFKYLQNEASEEEVVQVLNWIEKSEENKLAFIELKKMWLFITPNSDAKNLFDWNQLKNQFPTQRRKFYSRKWGYVASIAVILASLSYFFTKTNSTDTKINDNLENVIVLEKSSGSKEYISDKTNKIIKDEAGNVIAKQNDKELVYYKNEAIKTTVYNTIKVPFSKTFKITLSDGTVVHLNAGTTFTYPEQFVASENSRNVVLKGEAFFEVSKDKSKPFIVEANEVSIEVLGTTFNVSNYQEDDFINCVLTEGSVRLSEKINPENSVLLEPNTKATWQKGKKFFTKKSVKTTNYSSWTGGELIFDKETFSSIAKKIERYYNIKINNNYPFLASQEFTGTIKIKETAVENILELFKLDTPFNYTIENGIIEITKP</sequence>
<reference evidence="4 5" key="1">
    <citation type="submission" date="2016-12" db="EMBL/GenBank/DDBJ databases">
        <title>Trade-off between light-utilization and light-protection in marine flavobacteria.</title>
        <authorList>
            <person name="Kumagai Y."/>
            <person name="Yoshizawa S."/>
            <person name="Kogure K."/>
            <person name="Iwasaki W."/>
        </authorList>
    </citation>
    <scope>NUCLEOTIDE SEQUENCE [LARGE SCALE GENOMIC DNA]</scope>
    <source>
        <strain evidence="4 5">KCTC 22729</strain>
    </source>
</reference>
<dbReference type="RefSeq" id="WP_146104914.1">
    <property type="nucleotide sequence ID" value="NZ_CP150662.1"/>
</dbReference>
<dbReference type="OrthoDB" id="651134at2"/>
<dbReference type="Proteomes" id="UP000237608">
    <property type="component" value="Unassembled WGS sequence"/>
</dbReference>
<dbReference type="Gene3D" id="2.60.120.1440">
    <property type="match status" value="1"/>
</dbReference>
<keyword evidence="1" id="KW-0812">Transmembrane</keyword>
<dbReference type="PANTHER" id="PTHR30273">
    <property type="entry name" value="PERIPLASMIC SIGNAL SENSOR AND SIGMA FACTOR ACTIVATOR FECR-RELATED"/>
    <property type="match status" value="1"/>
</dbReference>
<evidence type="ECO:0000259" key="2">
    <source>
        <dbReference type="Pfam" id="PF04773"/>
    </source>
</evidence>
<dbReference type="Gene3D" id="3.55.50.30">
    <property type="match status" value="1"/>
</dbReference>
<evidence type="ECO:0000313" key="5">
    <source>
        <dbReference type="Proteomes" id="UP000237608"/>
    </source>
</evidence>
<feature type="transmembrane region" description="Helical" evidence="1">
    <location>
        <begin position="77"/>
        <end position="95"/>
    </location>
</feature>
<dbReference type="InterPro" id="IPR032508">
    <property type="entry name" value="FecR_C"/>
</dbReference>
<feature type="domain" description="Protein FecR C-terminal" evidence="3">
    <location>
        <begin position="305"/>
        <end position="374"/>
    </location>
</feature>
<comment type="caution">
    <text evidence="4">The sequence shown here is derived from an EMBL/GenBank/DDBJ whole genome shotgun (WGS) entry which is preliminary data.</text>
</comment>
<dbReference type="PANTHER" id="PTHR30273:SF2">
    <property type="entry name" value="PROTEIN FECR"/>
    <property type="match status" value="1"/>
</dbReference>
<dbReference type="EMBL" id="MSCL01000001">
    <property type="protein sequence ID" value="PQJ76225.1"/>
    <property type="molecule type" value="Genomic_DNA"/>
</dbReference>
<dbReference type="Pfam" id="PF04773">
    <property type="entry name" value="FecR"/>
    <property type="match status" value="1"/>
</dbReference>
<keyword evidence="1" id="KW-0472">Membrane</keyword>
<evidence type="ECO:0000256" key="1">
    <source>
        <dbReference type="SAM" id="Phobius"/>
    </source>
</evidence>
<dbReference type="AlphaFoldDB" id="A0A2S7WF44"/>
<organism evidence="4 5">
    <name type="scientific">Polaribacter gangjinensis</name>
    <dbReference type="NCBI Taxonomy" id="574710"/>
    <lineage>
        <taxon>Bacteria</taxon>
        <taxon>Pseudomonadati</taxon>
        <taxon>Bacteroidota</taxon>
        <taxon>Flavobacteriia</taxon>
        <taxon>Flavobacteriales</taxon>
        <taxon>Flavobacteriaceae</taxon>
    </lineage>
</organism>
<proteinExistence type="predicted"/>
<keyword evidence="1" id="KW-1133">Transmembrane helix</keyword>
<gene>
    <name evidence="4" type="ORF">BTO13_09880</name>
</gene>
<evidence type="ECO:0000259" key="3">
    <source>
        <dbReference type="Pfam" id="PF16344"/>
    </source>
</evidence>
<dbReference type="InterPro" id="IPR006860">
    <property type="entry name" value="FecR"/>
</dbReference>
<evidence type="ECO:0008006" key="6">
    <source>
        <dbReference type="Google" id="ProtNLM"/>
    </source>
</evidence>
<evidence type="ECO:0000313" key="4">
    <source>
        <dbReference type="EMBL" id="PQJ76225.1"/>
    </source>
</evidence>
<protein>
    <recommendedName>
        <fullName evidence="6">Iron dicitrate transport regulator FecR</fullName>
    </recommendedName>
</protein>
<name>A0A2S7WF44_9FLAO</name>
<feature type="domain" description="FecR protein" evidence="2">
    <location>
        <begin position="167"/>
        <end position="260"/>
    </location>
</feature>
<dbReference type="Pfam" id="PF16344">
    <property type="entry name" value="FecR_C"/>
    <property type="match status" value="1"/>
</dbReference>
<keyword evidence="5" id="KW-1185">Reference proteome</keyword>
<dbReference type="PIRSF" id="PIRSF018266">
    <property type="entry name" value="FecR"/>
    <property type="match status" value="1"/>
</dbReference>
<accession>A0A2S7WF44</accession>
<dbReference type="InterPro" id="IPR012373">
    <property type="entry name" value="Ferrdict_sens_TM"/>
</dbReference>